<dbReference type="AlphaFoldDB" id="J4GS44"/>
<feature type="region of interest" description="Disordered" evidence="1">
    <location>
        <begin position="1"/>
        <end position="46"/>
    </location>
</feature>
<organism evidence="2 3">
    <name type="scientific">Fibroporia radiculosa</name>
    <dbReference type="NCBI Taxonomy" id="599839"/>
    <lineage>
        <taxon>Eukaryota</taxon>
        <taxon>Fungi</taxon>
        <taxon>Dikarya</taxon>
        <taxon>Basidiomycota</taxon>
        <taxon>Agaricomycotina</taxon>
        <taxon>Agaricomycetes</taxon>
        <taxon>Polyporales</taxon>
        <taxon>Fibroporiaceae</taxon>
        <taxon>Fibroporia</taxon>
    </lineage>
</organism>
<dbReference type="InParanoid" id="J4GS44"/>
<feature type="compositionally biased region" description="Basic and acidic residues" evidence="1">
    <location>
        <begin position="89"/>
        <end position="99"/>
    </location>
</feature>
<dbReference type="GeneID" id="24098816"/>
<dbReference type="Proteomes" id="UP000006352">
    <property type="component" value="Unassembled WGS sequence"/>
</dbReference>
<feature type="compositionally biased region" description="Pro residues" evidence="1">
    <location>
        <begin position="1"/>
        <end position="12"/>
    </location>
</feature>
<evidence type="ECO:0000256" key="1">
    <source>
        <dbReference type="SAM" id="MobiDB-lite"/>
    </source>
</evidence>
<keyword evidence="3" id="KW-1185">Reference proteome</keyword>
<proteinExistence type="predicted"/>
<name>J4GS44_9APHY</name>
<feature type="region of interest" description="Disordered" evidence="1">
    <location>
        <begin position="169"/>
        <end position="207"/>
    </location>
</feature>
<evidence type="ECO:0000313" key="3">
    <source>
        <dbReference type="Proteomes" id="UP000006352"/>
    </source>
</evidence>
<dbReference type="RefSeq" id="XP_012183188.1">
    <property type="nucleotide sequence ID" value="XM_012327798.1"/>
</dbReference>
<dbReference type="HOGENOM" id="CLU_1326393_0_0_1"/>
<reference evidence="2 3" key="1">
    <citation type="journal article" date="2012" name="Appl. Environ. Microbiol.">
        <title>Short-read sequencing for genomic analysis of the brown rot fungus Fibroporia radiculosa.</title>
        <authorList>
            <person name="Tang J.D."/>
            <person name="Perkins A.D."/>
            <person name="Sonstegard T.S."/>
            <person name="Schroeder S.G."/>
            <person name="Burgess S.C."/>
            <person name="Diehl S.V."/>
        </authorList>
    </citation>
    <scope>NUCLEOTIDE SEQUENCE [LARGE SCALE GENOMIC DNA]</scope>
    <source>
        <strain evidence="2 3">TFFH 294</strain>
    </source>
</reference>
<evidence type="ECO:0000313" key="2">
    <source>
        <dbReference type="EMBL" id="CCM03905.1"/>
    </source>
</evidence>
<protein>
    <submittedName>
        <fullName evidence="2">Uncharacterized protein</fullName>
    </submittedName>
</protein>
<feature type="region of interest" description="Disordered" evidence="1">
    <location>
        <begin position="87"/>
        <end position="115"/>
    </location>
</feature>
<dbReference type="EMBL" id="HE797133">
    <property type="protein sequence ID" value="CCM03905.1"/>
    <property type="molecule type" value="Genomic_DNA"/>
</dbReference>
<feature type="compositionally biased region" description="Basic and acidic residues" evidence="1">
    <location>
        <begin position="169"/>
        <end position="181"/>
    </location>
</feature>
<accession>J4GS44</accession>
<sequence length="207" mass="22052">MSSPPLRPPQPGFPLRARLRAAGDRIGRRPAPAVRHRDDPPASSGAGPALRALFRGDVLALVFVFASSLPVALRWCVHALPFSGGISDSDGRRLPDKGPRQTPRASVGTPRPSTLTSILGRAARGAGGATACLRTRPSGAIQRCGCSWGSGLQWIWRTLREQGLRAGMDADSRAGRTRLEESSQGPKGNEGERRVDASAWNQLDAHL</sequence>
<gene>
    <name evidence="2" type="ORF">FIBRA_06056</name>
</gene>